<dbReference type="Gene3D" id="3.30.200.20">
    <property type="entry name" value="Phosphorylase Kinase, domain 1"/>
    <property type="match status" value="1"/>
</dbReference>
<keyword evidence="2" id="KW-0723">Serine/threonine-protein kinase</keyword>
<gene>
    <name evidence="9" type="ORF">DFH94DRAFT_802566</name>
</gene>
<feature type="region of interest" description="Disordered" evidence="7">
    <location>
        <begin position="550"/>
        <end position="592"/>
    </location>
</feature>
<comment type="similarity">
    <text evidence="1">Belongs to the protein kinase superfamily. CAMK Ser/Thr protein kinase family. NIM1 subfamily.</text>
</comment>
<evidence type="ECO:0000256" key="6">
    <source>
        <dbReference type="ARBA" id="ARBA00022840"/>
    </source>
</evidence>
<dbReference type="GO" id="GO:0005737">
    <property type="term" value="C:cytoplasm"/>
    <property type="evidence" value="ECO:0007669"/>
    <property type="project" value="TreeGrafter"/>
</dbReference>
<feature type="region of interest" description="Disordered" evidence="7">
    <location>
        <begin position="380"/>
        <end position="459"/>
    </location>
</feature>
<dbReference type="GO" id="GO:0005524">
    <property type="term" value="F:ATP binding"/>
    <property type="evidence" value="ECO:0007669"/>
    <property type="project" value="UniProtKB-KW"/>
</dbReference>
<dbReference type="Proteomes" id="UP000759537">
    <property type="component" value="Unassembled WGS sequence"/>
</dbReference>
<dbReference type="InterPro" id="IPR000719">
    <property type="entry name" value="Prot_kinase_dom"/>
</dbReference>
<keyword evidence="10" id="KW-1185">Reference proteome</keyword>
<evidence type="ECO:0000256" key="7">
    <source>
        <dbReference type="SAM" id="MobiDB-lite"/>
    </source>
</evidence>
<evidence type="ECO:0000256" key="1">
    <source>
        <dbReference type="ARBA" id="ARBA00010791"/>
    </source>
</evidence>
<dbReference type="AlphaFoldDB" id="A0A9P5JUX4"/>
<evidence type="ECO:0000313" key="10">
    <source>
        <dbReference type="Proteomes" id="UP000759537"/>
    </source>
</evidence>
<proteinExistence type="inferred from homology"/>
<sequence length="829" mass="89790">MSRLSDTLPRAPPVQYAAHHGTRCKRKRPPQGHGAFDYPEDAKVCASGHVKIARHRRNGQLAAIKDSPPGFCLGSRTSFNTRQAKVDKQRLGIDREIIMMKLMNHPNIMRIYDVYEGDKELYLILEYVEGGELFDFLVNRGKLPPLDALAYFKQIIYGLNYAHAFSIIHQLAAIVHGHKYSGTATDIWSCGVILFALLTGRLPFDDKNVRTLLSKVKAGKYDMPAWVDLQAQDLISRMLTVDASQRISVSVQHPGILYVPAPTVAELARPIQSTAHVDTDVFEYLCVIWGRYADPNTITAELLSPAGSGTLTKAFYFLLLQHRSRTLEERGIFMDIDEPSMSSVRGEKFVTRLYMAPFADNTPARTSGFAFLPPHMSDDRMATAPPAYQPSWAQAQARRTRPSSPAGPRGHRPRPISSPPPAHTHAHATFAMPNTTRPNNPSSPSHARTFYGGSRSPPAASYAEQLNPFVGSIQAHSHEHTTGFVVPLGPIAPSPLSGTLPPRTIDDIAGRMNMLNAAFARAQIQARADAVQAQAQAQARCRGVPMLGQYPAPAEAEPDKEPVHTHAASGGDKENAGVEQGSSGRRRPSAGYMTEEGQVLSGLGFSKANGSGVLRKEIGNIAVPPEAVTRTKKDRKSNKPAPPPALDLPDSPRTDSPVLGSPKSSLLVSPAVGEVKGWFSSLFHWRTHALALQSRDAVASTRTEVRRLLAPVLLPEPQPDGALRARIEDAYDPTTGHIVQKAVRFRIDFTVGGGGGSGRGSNSNSNNNSGSGIGSGCTMTLVQEKGSVSAFRAVCARLRAEWTLDVLEPQTPGMQSTGFGGDDARLVSV</sequence>
<dbReference type="PANTHER" id="PTHR24346:SF82">
    <property type="entry name" value="KP78A-RELATED"/>
    <property type="match status" value="1"/>
</dbReference>
<feature type="region of interest" description="Disordered" evidence="7">
    <location>
        <begin position="624"/>
        <end position="662"/>
    </location>
</feature>
<reference evidence="9" key="2">
    <citation type="journal article" date="2020" name="Nat. Commun.">
        <title>Large-scale genome sequencing of mycorrhizal fungi provides insights into the early evolution of symbiotic traits.</title>
        <authorList>
            <person name="Miyauchi S."/>
            <person name="Kiss E."/>
            <person name="Kuo A."/>
            <person name="Drula E."/>
            <person name="Kohler A."/>
            <person name="Sanchez-Garcia M."/>
            <person name="Morin E."/>
            <person name="Andreopoulos B."/>
            <person name="Barry K.W."/>
            <person name="Bonito G."/>
            <person name="Buee M."/>
            <person name="Carver A."/>
            <person name="Chen C."/>
            <person name="Cichocki N."/>
            <person name="Clum A."/>
            <person name="Culley D."/>
            <person name="Crous P.W."/>
            <person name="Fauchery L."/>
            <person name="Girlanda M."/>
            <person name="Hayes R.D."/>
            <person name="Keri Z."/>
            <person name="LaButti K."/>
            <person name="Lipzen A."/>
            <person name="Lombard V."/>
            <person name="Magnuson J."/>
            <person name="Maillard F."/>
            <person name="Murat C."/>
            <person name="Nolan M."/>
            <person name="Ohm R.A."/>
            <person name="Pangilinan J."/>
            <person name="Pereira M.F."/>
            <person name="Perotto S."/>
            <person name="Peter M."/>
            <person name="Pfister S."/>
            <person name="Riley R."/>
            <person name="Sitrit Y."/>
            <person name="Stielow J.B."/>
            <person name="Szollosi G."/>
            <person name="Zifcakova L."/>
            <person name="Stursova M."/>
            <person name="Spatafora J.W."/>
            <person name="Tedersoo L."/>
            <person name="Vaario L.M."/>
            <person name="Yamada A."/>
            <person name="Yan M."/>
            <person name="Wang P."/>
            <person name="Xu J."/>
            <person name="Bruns T."/>
            <person name="Baldrian P."/>
            <person name="Vilgalys R."/>
            <person name="Dunand C."/>
            <person name="Henrissat B."/>
            <person name="Grigoriev I.V."/>
            <person name="Hibbett D."/>
            <person name="Nagy L.G."/>
            <person name="Martin F.M."/>
        </authorList>
    </citation>
    <scope>NUCLEOTIDE SEQUENCE</scope>
    <source>
        <strain evidence="9">Prilba</strain>
    </source>
</reference>
<comment type="caution">
    <text evidence="9">The sequence shown here is derived from an EMBL/GenBank/DDBJ whole genome shotgun (WGS) entry which is preliminary data.</text>
</comment>
<evidence type="ECO:0000256" key="5">
    <source>
        <dbReference type="ARBA" id="ARBA00022777"/>
    </source>
</evidence>
<feature type="compositionally biased region" description="Basic residues" evidence="7">
    <location>
        <begin position="20"/>
        <end position="30"/>
    </location>
</feature>
<dbReference type="SUPFAM" id="SSF56112">
    <property type="entry name" value="Protein kinase-like (PK-like)"/>
    <property type="match status" value="1"/>
</dbReference>
<feature type="domain" description="Protein kinase" evidence="8">
    <location>
        <begin position="36"/>
        <end position="256"/>
    </location>
</feature>
<feature type="region of interest" description="Disordered" evidence="7">
    <location>
        <begin position="1"/>
        <end position="35"/>
    </location>
</feature>
<dbReference type="Gene3D" id="1.10.510.10">
    <property type="entry name" value="Transferase(Phosphotransferase) domain 1"/>
    <property type="match status" value="2"/>
</dbReference>
<evidence type="ECO:0000256" key="3">
    <source>
        <dbReference type="ARBA" id="ARBA00022679"/>
    </source>
</evidence>
<keyword evidence="5" id="KW-0418">Kinase</keyword>
<name>A0A9P5JUX4_9AGAM</name>
<dbReference type="EMBL" id="WHVB01000120">
    <property type="protein sequence ID" value="KAF8461657.1"/>
    <property type="molecule type" value="Genomic_DNA"/>
</dbReference>
<organism evidence="9 10">
    <name type="scientific">Russula ochroleuca</name>
    <dbReference type="NCBI Taxonomy" id="152965"/>
    <lineage>
        <taxon>Eukaryota</taxon>
        <taxon>Fungi</taxon>
        <taxon>Dikarya</taxon>
        <taxon>Basidiomycota</taxon>
        <taxon>Agaricomycotina</taxon>
        <taxon>Agaricomycetes</taxon>
        <taxon>Russulales</taxon>
        <taxon>Russulaceae</taxon>
        <taxon>Russula</taxon>
    </lineage>
</organism>
<evidence type="ECO:0000313" key="9">
    <source>
        <dbReference type="EMBL" id="KAF8461657.1"/>
    </source>
</evidence>
<protein>
    <recommendedName>
        <fullName evidence="8">Protein kinase domain-containing protein</fullName>
    </recommendedName>
</protein>
<dbReference type="PANTHER" id="PTHR24346">
    <property type="entry name" value="MAP/MICROTUBULE AFFINITY-REGULATING KINASE"/>
    <property type="match status" value="1"/>
</dbReference>
<keyword evidence="4" id="KW-0547">Nucleotide-binding</keyword>
<dbReference type="GO" id="GO:0035556">
    <property type="term" value="P:intracellular signal transduction"/>
    <property type="evidence" value="ECO:0007669"/>
    <property type="project" value="TreeGrafter"/>
</dbReference>
<evidence type="ECO:0000259" key="8">
    <source>
        <dbReference type="PROSITE" id="PS50011"/>
    </source>
</evidence>
<evidence type="ECO:0000256" key="2">
    <source>
        <dbReference type="ARBA" id="ARBA00022527"/>
    </source>
</evidence>
<accession>A0A9P5JUX4</accession>
<feature type="compositionally biased region" description="Low complexity" evidence="7">
    <location>
        <begin position="427"/>
        <end position="445"/>
    </location>
</feature>
<dbReference type="PROSITE" id="PS50011">
    <property type="entry name" value="PROTEIN_KINASE_DOM"/>
    <property type="match status" value="1"/>
</dbReference>
<dbReference type="OrthoDB" id="193931at2759"/>
<keyword evidence="3" id="KW-0808">Transferase</keyword>
<dbReference type="GO" id="GO:0004674">
    <property type="term" value="F:protein serine/threonine kinase activity"/>
    <property type="evidence" value="ECO:0007669"/>
    <property type="project" value="UniProtKB-KW"/>
</dbReference>
<reference evidence="9" key="1">
    <citation type="submission" date="2019-10" db="EMBL/GenBank/DDBJ databases">
        <authorList>
            <consortium name="DOE Joint Genome Institute"/>
            <person name="Kuo A."/>
            <person name="Miyauchi S."/>
            <person name="Kiss E."/>
            <person name="Drula E."/>
            <person name="Kohler A."/>
            <person name="Sanchez-Garcia M."/>
            <person name="Andreopoulos B."/>
            <person name="Barry K.W."/>
            <person name="Bonito G."/>
            <person name="Buee M."/>
            <person name="Carver A."/>
            <person name="Chen C."/>
            <person name="Cichocki N."/>
            <person name="Clum A."/>
            <person name="Culley D."/>
            <person name="Crous P.W."/>
            <person name="Fauchery L."/>
            <person name="Girlanda M."/>
            <person name="Hayes R."/>
            <person name="Keri Z."/>
            <person name="LaButti K."/>
            <person name="Lipzen A."/>
            <person name="Lombard V."/>
            <person name="Magnuson J."/>
            <person name="Maillard F."/>
            <person name="Morin E."/>
            <person name="Murat C."/>
            <person name="Nolan M."/>
            <person name="Ohm R."/>
            <person name="Pangilinan J."/>
            <person name="Pereira M."/>
            <person name="Perotto S."/>
            <person name="Peter M."/>
            <person name="Riley R."/>
            <person name="Sitrit Y."/>
            <person name="Stielow B."/>
            <person name="Szollosi G."/>
            <person name="Zifcakova L."/>
            <person name="Stursova M."/>
            <person name="Spatafora J.W."/>
            <person name="Tedersoo L."/>
            <person name="Vaario L.-M."/>
            <person name="Yamada A."/>
            <person name="Yan M."/>
            <person name="Wang P."/>
            <person name="Xu J."/>
            <person name="Bruns T."/>
            <person name="Baldrian P."/>
            <person name="Vilgalys R."/>
            <person name="Henrissat B."/>
            <person name="Grigoriev I.V."/>
            <person name="Hibbett D."/>
            <person name="Nagy L.G."/>
            <person name="Martin F.M."/>
        </authorList>
    </citation>
    <scope>NUCLEOTIDE SEQUENCE</scope>
    <source>
        <strain evidence="9">Prilba</strain>
    </source>
</reference>
<evidence type="ECO:0000256" key="4">
    <source>
        <dbReference type="ARBA" id="ARBA00022741"/>
    </source>
</evidence>
<dbReference type="Pfam" id="PF00069">
    <property type="entry name" value="Pkinase"/>
    <property type="match status" value="2"/>
</dbReference>
<keyword evidence="6" id="KW-0067">ATP-binding</keyword>
<dbReference type="InterPro" id="IPR011009">
    <property type="entry name" value="Kinase-like_dom_sf"/>
</dbReference>